<sequence>MSYFAIKHLHMLLALISIAGFVLRGVWMMTDSRLIEARVVRILPHVIDTLLLASAIMLATMISQYPLTAGWITAKVVGLVAYIALGMIALRRGRTKSIRVVAFIGAIVVFAWIASVAFSKHPAGFLAL</sequence>
<dbReference type="EMBL" id="CP025682">
    <property type="protein sequence ID" value="AUN95017.1"/>
    <property type="molecule type" value="Genomic_DNA"/>
</dbReference>
<proteinExistence type="predicted"/>
<reference evidence="2 3" key="1">
    <citation type="submission" date="2018-01" db="EMBL/GenBank/DDBJ databases">
        <authorList>
            <person name="Fu G.-Y."/>
        </authorList>
    </citation>
    <scope>NUCLEOTIDE SEQUENCE [LARGE SCALE GENOMIC DNA]</scope>
    <source>
        <strain evidence="2 3">SY39</strain>
    </source>
</reference>
<dbReference type="PIRSF" id="PIRSF005610">
    <property type="entry name" value="SirB"/>
    <property type="match status" value="1"/>
</dbReference>
<dbReference type="AlphaFoldDB" id="A0A2I6S6X5"/>
<keyword evidence="1" id="KW-0472">Membrane</keyword>
<name>A0A2I6S6X5_9RHOO</name>
<evidence type="ECO:0000256" key="1">
    <source>
        <dbReference type="SAM" id="Phobius"/>
    </source>
</evidence>
<dbReference type="PANTHER" id="PTHR39594:SF1">
    <property type="entry name" value="PROTEIN YCHQ"/>
    <property type="match status" value="1"/>
</dbReference>
<dbReference type="Proteomes" id="UP000242205">
    <property type="component" value="Chromosome"/>
</dbReference>
<dbReference type="Pfam" id="PF04247">
    <property type="entry name" value="SirB"/>
    <property type="match status" value="1"/>
</dbReference>
<feature type="transmembrane region" description="Helical" evidence="1">
    <location>
        <begin position="68"/>
        <end position="88"/>
    </location>
</feature>
<protein>
    <submittedName>
        <fullName evidence="2">Regulator SirB</fullName>
    </submittedName>
</protein>
<evidence type="ECO:0000313" key="2">
    <source>
        <dbReference type="EMBL" id="AUN95017.1"/>
    </source>
</evidence>
<dbReference type="PANTHER" id="PTHR39594">
    <property type="entry name" value="PROTEIN YCHQ"/>
    <property type="match status" value="1"/>
</dbReference>
<feature type="transmembrane region" description="Helical" evidence="1">
    <location>
        <begin position="100"/>
        <end position="118"/>
    </location>
</feature>
<dbReference type="OrthoDB" id="5588650at2"/>
<gene>
    <name evidence="2" type="ORF">C0099_08755</name>
</gene>
<organism evidence="2 3">
    <name type="scientific">Pseudazoarcus pumilus</name>
    <dbReference type="NCBI Taxonomy" id="2067960"/>
    <lineage>
        <taxon>Bacteria</taxon>
        <taxon>Pseudomonadati</taxon>
        <taxon>Pseudomonadota</taxon>
        <taxon>Betaproteobacteria</taxon>
        <taxon>Rhodocyclales</taxon>
        <taxon>Zoogloeaceae</taxon>
        <taxon>Pseudazoarcus</taxon>
    </lineage>
</organism>
<keyword evidence="1" id="KW-0812">Transmembrane</keyword>
<accession>A0A2I6S6X5</accession>
<dbReference type="GO" id="GO:0005886">
    <property type="term" value="C:plasma membrane"/>
    <property type="evidence" value="ECO:0007669"/>
    <property type="project" value="TreeGrafter"/>
</dbReference>
<dbReference type="KEGG" id="atw:C0099_08755"/>
<dbReference type="RefSeq" id="WP_102247083.1">
    <property type="nucleotide sequence ID" value="NZ_CP025682.1"/>
</dbReference>
<keyword evidence="3" id="KW-1185">Reference proteome</keyword>
<feature type="transmembrane region" description="Helical" evidence="1">
    <location>
        <begin position="42"/>
        <end position="62"/>
    </location>
</feature>
<feature type="transmembrane region" description="Helical" evidence="1">
    <location>
        <begin position="12"/>
        <end position="30"/>
    </location>
</feature>
<evidence type="ECO:0000313" key="3">
    <source>
        <dbReference type="Proteomes" id="UP000242205"/>
    </source>
</evidence>
<keyword evidence="1" id="KW-1133">Transmembrane helix</keyword>
<dbReference type="InterPro" id="IPR007360">
    <property type="entry name" value="SirB"/>
</dbReference>